<evidence type="ECO:0000313" key="5">
    <source>
        <dbReference type="Proteomes" id="UP000578819"/>
    </source>
</evidence>
<dbReference type="PANTHER" id="PTHR43877">
    <property type="entry name" value="AMINOALKYLPHOSPHONATE N-ACETYLTRANSFERASE-RELATED-RELATED"/>
    <property type="match status" value="1"/>
</dbReference>
<dbReference type="InterPro" id="IPR016181">
    <property type="entry name" value="Acyl_CoA_acyltransferase"/>
</dbReference>
<dbReference type="SUPFAM" id="SSF55729">
    <property type="entry name" value="Acyl-CoA N-acyltransferases (Nat)"/>
    <property type="match status" value="2"/>
</dbReference>
<protein>
    <submittedName>
        <fullName evidence="4">GNAT superfamily N-acetyltransferase</fullName>
    </submittedName>
</protein>
<keyword evidence="5" id="KW-1185">Reference proteome</keyword>
<dbReference type="AlphaFoldDB" id="A0A7W7SVN1"/>
<dbReference type="InterPro" id="IPR000182">
    <property type="entry name" value="GNAT_dom"/>
</dbReference>
<organism evidence="4 5">
    <name type="scientific">Micromonospora polyrhachis</name>
    <dbReference type="NCBI Taxonomy" id="1282883"/>
    <lineage>
        <taxon>Bacteria</taxon>
        <taxon>Bacillati</taxon>
        <taxon>Actinomycetota</taxon>
        <taxon>Actinomycetes</taxon>
        <taxon>Micromonosporales</taxon>
        <taxon>Micromonosporaceae</taxon>
        <taxon>Micromonospora</taxon>
    </lineage>
</organism>
<reference evidence="4 5" key="1">
    <citation type="submission" date="2020-08" db="EMBL/GenBank/DDBJ databases">
        <title>Sequencing the genomes of 1000 actinobacteria strains.</title>
        <authorList>
            <person name="Klenk H.-P."/>
        </authorList>
    </citation>
    <scope>NUCLEOTIDE SEQUENCE [LARGE SCALE GENOMIC DNA]</scope>
    <source>
        <strain evidence="4 5">DSM 45886</strain>
    </source>
</reference>
<dbReference type="GO" id="GO:0016747">
    <property type="term" value="F:acyltransferase activity, transferring groups other than amino-acyl groups"/>
    <property type="evidence" value="ECO:0007669"/>
    <property type="project" value="InterPro"/>
</dbReference>
<dbReference type="Proteomes" id="UP000578819">
    <property type="component" value="Unassembled WGS sequence"/>
</dbReference>
<feature type="domain" description="N-acetyltransferase" evidence="3">
    <location>
        <begin position="1"/>
        <end position="147"/>
    </location>
</feature>
<feature type="domain" description="N-acetyltransferase" evidence="3">
    <location>
        <begin position="153"/>
        <end position="298"/>
    </location>
</feature>
<dbReference type="PROSITE" id="PS51186">
    <property type="entry name" value="GNAT"/>
    <property type="match status" value="2"/>
</dbReference>
<dbReference type="RefSeq" id="WP_184537574.1">
    <property type="nucleotide sequence ID" value="NZ_JACHJW010000001.1"/>
</dbReference>
<accession>A0A7W7SVN1</accession>
<comment type="caution">
    <text evidence="4">The sequence shown here is derived from an EMBL/GenBank/DDBJ whole genome shotgun (WGS) entry which is preliminary data.</text>
</comment>
<keyword evidence="1 4" id="KW-0808">Transferase</keyword>
<gene>
    <name evidence="4" type="ORF">FHR38_005532</name>
</gene>
<dbReference type="InterPro" id="IPR050832">
    <property type="entry name" value="Bact_Acetyltransf"/>
</dbReference>
<proteinExistence type="predicted"/>
<dbReference type="EMBL" id="JACHJW010000001">
    <property type="protein sequence ID" value="MBB4961799.1"/>
    <property type="molecule type" value="Genomic_DNA"/>
</dbReference>
<dbReference type="Pfam" id="PF00583">
    <property type="entry name" value="Acetyltransf_1"/>
    <property type="match status" value="2"/>
</dbReference>
<name>A0A7W7SVN1_9ACTN</name>
<evidence type="ECO:0000313" key="4">
    <source>
        <dbReference type="EMBL" id="MBB4961799.1"/>
    </source>
</evidence>
<evidence type="ECO:0000256" key="2">
    <source>
        <dbReference type="ARBA" id="ARBA00023315"/>
    </source>
</evidence>
<sequence length="298" mass="32855">MQIRFAAPDDAPAVVALRAEVYPYLVRGVESTRRMISEPPPGEDWVAFVVEIGGRLVGWTSSYRNATTSHADFGDISLLHVHPDYRHRGAGSALFAAATRHLTGIGVRRVRTWVQEQSLEFARKRGFEPSRQLHYSARALRSLPPVPPAPPEVRLVTLSELDPRQMYAAHVAASADEPGDVPSDAISYDNWRYEVWENLGLDRAASVAAMVDDDIVAFSLVKRDGERMWSDMTATLPQHRGRGLARLVKSAALQHAAARGVTVAYTSNDESNAPMLAINSRLGYRPVVTQWSCLTSLA</sequence>
<dbReference type="CDD" id="cd04301">
    <property type="entry name" value="NAT_SF"/>
    <property type="match status" value="2"/>
</dbReference>
<evidence type="ECO:0000256" key="1">
    <source>
        <dbReference type="ARBA" id="ARBA00022679"/>
    </source>
</evidence>
<keyword evidence="2" id="KW-0012">Acyltransferase</keyword>
<evidence type="ECO:0000259" key="3">
    <source>
        <dbReference type="PROSITE" id="PS51186"/>
    </source>
</evidence>
<dbReference type="Gene3D" id="3.40.630.30">
    <property type="match status" value="1"/>
</dbReference>